<accession>A0ABX1GSM0</accession>
<dbReference type="PANTHER" id="PTHR43756:SF5">
    <property type="entry name" value="CHOLINE MONOOXYGENASE, CHLOROPLASTIC"/>
    <property type="match status" value="1"/>
</dbReference>
<dbReference type="InterPro" id="IPR017941">
    <property type="entry name" value="Rieske_2Fe-2S"/>
</dbReference>
<dbReference type="Gene3D" id="3.90.380.10">
    <property type="entry name" value="Naphthalene 1,2-dioxygenase Alpha Subunit, Chain A, domain 1"/>
    <property type="match status" value="2"/>
</dbReference>
<keyword evidence="5" id="KW-0408">Iron</keyword>
<evidence type="ECO:0000313" key="8">
    <source>
        <dbReference type="EMBL" id="NKI32942.1"/>
    </source>
</evidence>
<dbReference type="EMBL" id="JAAWWL010000002">
    <property type="protein sequence ID" value="NKI32942.1"/>
    <property type="molecule type" value="Genomic_DNA"/>
</dbReference>
<keyword evidence="2" id="KW-0001">2Fe-2S</keyword>
<dbReference type="SUPFAM" id="SSF50022">
    <property type="entry name" value="ISP domain"/>
    <property type="match status" value="1"/>
</dbReference>
<dbReference type="PROSITE" id="PS51296">
    <property type="entry name" value="RIESKE"/>
    <property type="match status" value="1"/>
</dbReference>
<evidence type="ECO:0000256" key="6">
    <source>
        <dbReference type="ARBA" id="ARBA00023014"/>
    </source>
</evidence>
<feature type="domain" description="Rieske" evidence="7">
    <location>
        <begin position="57"/>
        <end position="165"/>
    </location>
</feature>
<gene>
    <name evidence="8" type="ORF">HCU67_13375</name>
</gene>
<dbReference type="InterPro" id="IPR001663">
    <property type="entry name" value="Rng_hydr_dOase-A"/>
</dbReference>
<keyword evidence="4" id="KW-0560">Oxidoreductase</keyword>
<evidence type="ECO:0000313" key="9">
    <source>
        <dbReference type="Proteomes" id="UP000718451"/>
    </source>
</evidence>
<keyword evidence="9" id="KW-1185">Reference proteome</keyword>
<comment type="cofactor">
    <cofactor evidence="1">
        <name>Fe cation</name>
        <dbReference type="ChEBI" id="CHEBI:24875"/>
    </cofactor>
</comment>
<evidence type="ECO:0000256" key="5">
    <source>
        <dbReference type="ARBA" id="ARBA00023004"/>
    </source>
</evidence>
<dbReference type="PRINTS" id="PR00090">
    <property type="entry name" value="RNGDIOXGNASE"/>
</dbReference>
<dbReference type="Pfam" id="PF00355">
    <property type="entry name" value="Rieske"/>
    <property type="match status" value="1"/>
</dbReference>
<protein>
    <submittedName>
        <fullName evidence="8">Rieske 2Fe-2S domain-containing protein</fullName>
    </submittedName>
</protein>
<reference evidence="8 9" key="1">
    <citation type="submission" date="2020-04" db="EMBL/GenBank/DDBJ databases">
        <authorList>
            <person name="Yoon J."/>
        </authorList>
    </citation>
    <scope>NUCLEOTIDE SEQUENCE [LARGE SCALE GENOMIC DNA]</scope>
    <source>
        <strain evidence="8 9">DJ-13</strain>
    </source>
</reference>
<evidence type="ECO:0000256" key="2">
    <source>
        <dbReference type="ARBA" id="ARBA00022714"/>
    </source>
</evidence>
<name>A0ABX1GSM0_9FLAO</name>
<organism evidence="8 9">
    <name type="scientific">Croceivirga thetidis</name>
    <dbReference type="NCBI Taxonomy" id="2721623"/>
    <lineage>
        <taxon>Bacteria</taxon>
        <taxon>Pseudomonadati</taxon>
        <taxon>Bacteroidota</taxon>
        <taxon>Flavobacteriia</taxon>
        <taxon>Flavobacteriales</taxon>
        <taxon>Flavobacteriaceae</taxon>
        <taxon>Croceivirga</taxon>
    </lineage>
</organism>
<keyword evidence="6" id="KW-0411">Iron-sulfur</keyword>
<sequence length="383" mass="44199">MIKDKQIQIIETVFKNFQKQKNKTDADGITHIIDAGRYTSLERFEREKELIIKSHPIVVGATGQLQSNGDYFLHDLTGTPILIVKGKDGVVRAFLNMCRHRGVRLLEESEGKIKRNIVCPYHAWAYDTTGCLKAVFHEQGFDGVNAETHSLIELDCWVRLGMLFVVPNPELKGKFDIDDWLSEVYSITEDFEFGDLYPYHFTSETLDCNWKLVVDGALEGYHFKIAHANTIGKYFLDNLSLNMENKLHSTIVFPKRALEKMKELPETEWRLRQGANILIHIFPNTVILIEPDHIMVVSFVPIDEKTTQFYSFMLLPTEPQSQKDKDYWDLNAKIFWNAISEDNEMAVLQQKSFNGYSDTEMVVGSYEKLLVQFEILVDEMISP</sequence>
<evidence type="ECO:0000256" key="3">
    <source>
        <dbReference type="ARBA" id="ARBA00022723"/>
    </source>
</evidence>
<dbReference type="Pfam" id="PF00848">
    <property type="entry name" value="Ring_hydroxyl_A"/>
    <property type="match status" value="1"/>
</dbReference>
<keyword evidence="3" id="KW-0479">Metal-binding</keyword>
<dbReference type="Gene3D" id="2.102.10.10">
    <property type="entry name" value="Rieske [2Fe-2S] iron-sulphur domain"/>
    <property type="match status" value="1"/>
</dbReference>
<comment type="caution">
    <text evidence="8">The sequence shown here is derived from an EMBL/GenBank/DDBJ whole genome shotgun (WGS) entry which is preliminary data.</text>
</comment>
<proteinExistence type="predicted"/>
<dbReference type="InterPro" id="IPR015879">
    <property type="entry name" value="Ring_hydroxy_dOase_asu_C_dom"/>
</dbReference>
<evidence type="ECO:0000259" key="7">
    <source>
        <dbReference type="PROSITE" id="PS51296"/>
    </source>
</evidence>
<dbReference type="InterPro" id="IPR036922">
    <property type="entry name" value="Rieske_2Fe-2S_sf"/>
</dbReference>
<dbReference type="PANTHER" id="PTHR43756">
    <property type="entry name" value="CHOLINE MONOOXYGENASE, CHLOROPLASTIC"/>
    <property type="match status" value="1"/>
</dbReference>
<dbReference type="Proteomes" id="UP000718451">
    <property type="component" value="Unassembled WGS sequence"/>
</dbReference>
<dbReference type="CDD" id="cd03469">
    <property type="entry name" value="Rieske_RO_Alpha_N"/>
    <property type="match status" value="1"/>
</dbReference>
<evidence type="ECO:0000256" key="4">
    <source>
        <dbReference type="ARBA" id="ARBA00023002"/>
    </source>
</evidence>
<dbReference type="SUPFAM" id="SSF55961">
    <property type="entry name" value="Bet v1-like"/>
    <property type="match status" value="1"/>
</dbReference>
<dbReference type="RefSeq" id="WP_168553101.1">
    <property type="nucleotide sequence ID" value="NZ_JAAWWL010000002.1"/>
</dbReference>
<evidence type="ECO:0000256" key="1">
    <source>
        <dbReference type="ARBA" id="ARBA00001962"/>
    </source>
</evidence>